<dbReference type="Gene3D" id="1.50.40.10">
    <property type="entry name" value="Mitochondrial carrier domain"/>
    <property type="match status" value="1"/>
</dbReference>
<evidence type="ECO:0000256" key="7">
    <source>
        <dbReference type="SAM" id="MobiDB-lite"/>
    </source>
</evidence>
<dbReference type="GO" id="GO:0031966">
    <property type="term" value="C:mitochondrial membrane"/>
    <property type="evidence" value="ECO:0007669"/>
    <property type="project" value="UniProtKB-SubCell"/>
</dbReference>
<dbReference type="SUPFAM" id="SSF103506">
    <property type="entry name" value="Mitochondrial carrier"/>
    <property type="match status" value="1"/>
</dbReference>
<evidence type="ECO:0008006" key="12">
    <source>
        <dbReference type="Google" id="ProtNLM"/>
    </source>
</evidence>
<dbReference type="EMBL" id="LCWV01000011">
    <property type="protein sequence ID" value="PWI69814.1"/>
    <property type="molecule type" value="Genomic_DNA"/>
</dbReference>
<keyword evidence="11" id="KW-1185">Reference proteome</keyword>
<keyword evidence="3" id="KW-0677">Repeat</keyword>
<evidence type="ECO:0000256" key="5">
    <source>
        <dbReference type="ARBA" id="ARBA00022989"/>
    </source>
</evidence>
<evidence type="ECO:0000256" key="6">
    <source>
        <dbReference type="ARBA" id="ARBA00023136"/>
    </source>
</evidence>
<feature type="compositionally biased region" description="Polar residues" evidence="7">
    <location>
        <begin position="277"/>
        <end position="289"/>
    </location>
</feature>
<reference evidence="9" key="1">
    <citation type="submission" date="2015-05" db="EMBL/GenBank/DDBJ databases">
        <authorList>
            <person name="Wang D.B."/>
            <person name="Wang M."/>
        </authorList>
    </citation>
    <scope>NUCLEOTIDE SEQUENCE</scope>
    <source>
        <strain evidence="9">36-1</strain>
    </source>
</reference>
<evidence type="ECO:0000313" key="8">
    <source>
        <dbReference type="EMBL" id="KAK4093545.1"/>
    </source>
</evidence>
<keyword evidence="4" id="KW-0999">Mitochondrion inner membrane</keyword>
<reference evidence="9 10" key="2">
    <citation type="journal article" date="2016" name="Front. Microbiol.">
        <title>Genome and transcriptome sequences reveal the specific parasitism of the nematophagous Purpureocillium lilacinum 36-1.</title>
        <authorList>
            <person name="Xie J."/>
            <person name="Li S."/>
            <person name="Mo C."/>
            <person name="Xiao X."/>
            <person name="Peng D."/>
            <person name="Wang G."/>
            <person name="Xiao Y."/>
        </authorList>
    </citation>
    <scope>NUCLEOTIDE SEQUENCE [LARGE SCALE GENOMIC DNA]</scope>
    <source>
        <strain evidence="9 10">36-1</strain>
    </source>
</reference>
<keyword evidence="4" id="KW-0496">Mitochondrion</keyword>
<dbReference type="AlphaFoldDB" id="A0A2U3E5Q8"/>
<evidence type="ECO:0000313" key="9">
    <source>
        <dbReference type="EMBL" id="PWI69814.1"/>
    </source>
</evidence>
<dbReference type="InterPro" id="IPR023395">
    <property type="entry name" value="MCP_dom_sf"/>
</dbReference>
<comment type="caution">
    <text evidence="9">The sequence shown here is derived from an EMBL/GenBank/DDBJ whole genome shotgun (WGS) entry which is preliminary data.</text>
</comment>
<reference evidence="8 11" key="4">
    <citation type="journal article" date="2024" name="Microbiol. Resour. Announc.">
        <title>Genome annotations for the ascomycete fungi Trichoderma harzianum, Trichoderma aggressivum, and Purpureocillium lilacinum.</title>
        <authorList>
            <person name="Beijen E.P.W."/>
            <person name="Ohm R.A."/>
        </authorList>
    </citation>
    <scope>NUCLEOTIDE SEQUENCE [LARGE SCALE GENOMIC DNA]</scope>
    <source>
        <strain evidence="8 11">CBS 150709</strain>
    </source>
</reference>
<comment type="subcellular location">
    <subcellularLocation>
        <location evidence="1">Mitochondrion membrane</location>
    </subcellularLocation>
</comment>
<dbReference type="EMBL" id="JAWRVI010000005">
    <property type="protein sequence ID" value="KAK4093545.1"/>
    <property type="molecule type" value="Genomic_DNA"/>
</dbReference>
<evidence type="ECO:0000313" key="10">
    <source>
        <dbReference type="Proteomes" id="UP000245956"/>
    </source>
</evidence>
<evidence type="ECO:0000256" key="4">
    <source>
        <dbReference type="ARBA" id="ARBA00022792"/>
    </source>
</evidence>
<reference evidence="8" key="3">
    <citation type="submission" date="2023-11" db="EMBL/GenBank/DDBJ databases">
        <authorList>
            <person name="Beijen E."/>
            <person name="Ohm R.A."/>
        </authorList>
    </citation>
    <scope>NUCLEOTIDE SEQUENCE</scope>
    <source>
        <strain evidence="8">CBS 150709</strain>
    </source>
</reference>
<keyword evidence="2" id="KW-0812">Transmembrane</keyword>
<feature type="region of interest" description="Disordered" evidence="7">
    <location>
        <begin position="241"/>
        <end position="311"/>
    </location>
</feature>
<evidence type="ECO:0000256" key="1">
    <source>
        <dbReference type="ARBA" id="ARBA00004325"/>
    </source>
</evidence>
<evidence type="ECO:0000313" key="11">
    <source>
        <dbReference type="Proteomes" id="UP001287286"/>
    </source>
</evidence>
<accession>A0A2U3E5Q8</accession>
<dbReference type="Proteomes" id="UP000245956">
    <property type="component" value="Unassembled WGS sequence"/>
</dbReference>
<protein>
    <recommendedName>
        <fullName evidence="12">Mitochondrial fusion and transport protein Ugo1</fullName>
    </recommendedName>
</protein>
<evidence type="ECO:0000256" key="3">
    <source>
        <dbReference type="ARBA" id="ARBA00022737"/>
    </source>
</evidence>
<dbReference type="PANTHER" id="PTHR24089">
    <property type="entry name" value="SOLUTE CARRIER FAMILY 25"/>
    <property type="match status" value="1"/>
</dbReference>
<name>A0A2U3E5Q8_PURLI</name>
<keyword evidence="6" id="KW-0472">Membrane</keyword>
<dbReference type="Proteomes" id="UP001287286">
    <property type="component" value="Unassembled WGS sequence"/>
</dbReference>
<gene>
    <name evidence="9" type="ORF">PCL_00726</name>
    <name evidence="8" type="ORF">Purlil1_1879</name>
</gene>
<organism evidence="9 10">
    <name type="scientific">Purpureocillium lilacinum</name>
    <name type="common">Paecilomyces lilacinus</name>
    <dbReference type="NCBI Taxonomy" id="33203"/>
    <lineage>
        <taxon>Eukaryota</taxon>
        <taxon>Fungi</taxon>
        <taxon>Dikarya</taxon>
        <taxon>Ascomycota</taxon>
        <taxon>Pezizomycotina</taxon>
        <taxon>Sordariomycetes</taxon>
        <taxon>Hypocreomycetidae</taxon>
        <taxon>Hypocreales</taxon>
        <taxon>Ophiocordycipitaceae</taxon>
        <taxon>Purpureocillium</taxon>
    </lineage>
</organism>
<sequence>MSACRRQSSAASIFKRTGWLAGRSRGRGLLLSHFRAGQRACKCGSRQWFAVAGSTGKSIRRGPALACGWAPLTPTCRAHSAGPGQLVHEAGSGFGDDFILRELLLLTRAIAAATQTDAPPQTPAAASTMSTTHREGVNPLRPYYIPPTIGEAADPVAAANANPFSGRNATSSARYASKARDVLADLDYKDYLRDSSPSVVQSVKELVDELIWKYTSVLMAQPFEVAKTILQARDQDDNAALATASEPGSLKRQASGQAGSIYDYQDSDSEGDEPAYFTSNVPGTPTSSYRRNHNGYGASSPSPAPRKPAVPEHQLTLRRPDSVAEVIGQLWQRDGAWGVWKGSNATFLYTVLQSLLENWSRSFLSAIFNVPDLGVREDIDRLIDIASPYPWVSLFVAGAAAVATGVLLSPLDLVRTKLILSPIKGQRRTLASLRALPSYLCPSAIALPTVLNSLVHPLLTLSTPLVLRTRFMIDSQVSPMTFSVAKFLASSAAILVKLPIETVLRRGQMAVLTGQQYVRALGTKDQKIETIVPIGRYKGVFGTMYHIASEEGTREIPATQPPKKGKAKAKTLQPTHRKGQGLEGLWRGWKVNWWGLVGLWTASVVGHGGEGEF</sequence>
<proteinExistence type="predicted"/>
<keyword evidence="5" id="KW-1133">Transmembrane helix</keyword>
<evidence type="ECO:0000256" key="2">
    <source>
        <dbReference type="ARBA" id="ARBA00022692"/>
    </source>
</evidence>